<feature type="transmembrane region" description="Helical" evidence="7">
    <location>
        <begin position="53"/>
        <end position="75"/>
    </location>
</feature>
<dbReference type="OrthoDB" id="5982228at2759"/>
<feature type="transmembrane region" description="Helical" evidence="7">
    <location>
        <begin position="344"/>
        <end position="367"/>
    </location>
</feature>
<evidence type="ECO:0000256" key="2">
    <source>
        <dbReference type="ARBA" id="ARBA00022448"/>
    </source>
</evidence>
<dbReference type="Gene3D" id="1.20.1740.10">
    <property type="entry name" value="Amino acid/polyamine transporter I"/>
    <property type="match status" value="1"/>
</dbReference>
<dbReference type="Pfam" id="PF01852">
    <property type="entry name" value="START"/>
    <property type="match status" value="1"/>
</dbReference>
<dbReference type="Gene3D" id="3.30.530.20">
    <property type="match status" value="2"/>
</dbReference>
<name>A0A9P6QE88_9FUNG</name>
<feature type="compositionally biased region" description="Basic and acidic residues" evidence="6">
    <location>
        <begin position="1014"/>
        <end position="1028"/>
    </location>
</feature>
<feature type="transmembrane region" description="Helical" evidence="7">
    <location>
        <begin position="192"/>
        <end position="212"/>
    </location>
</feature>
<dbReference type="PANTHER" id="PTHR43243">
    <property type="entry name" value="INNER MEMBRANE TRANSPORTER YGJI-RELATED"/>
    <property type="match status" value="1"/>
</dbReference>
<proteinExistence type="predicted"/>
<dbReference type="InterPro" id="IPR002913">
    <property type="entry name" value="START_lipid-bd_dom"/>
</dbReference>
<feature type="region of interest" description="Disordered" evidence="6">
    <location>
        <begin position="882"/>
        <end position="934"/>
    </location>
</feature>
<keyword evidence="3 7" id="KW-0812">Transmembrane</keyword>
<evidence type="ECO:0000256" key="6">
    <source>
        <dbReference type="SAM" id="MobiDB-lite"/>
    </source>
</evidence>
<dbReference type="EMBL" id="JAAAJB010000151">
    <property type="protein sequence ID" value="KAG0263998.1"/>
    <property type="molecule type" value="Genomic_DNA"/>
</dbReference>
<evidence type="ECO:0000256" key="1">
    <source>
        <dbReference type="ARBA" id="ARBA00004141"/>
    </source>
</evidence>
<evidence type="ECO:0000313" key="9">
    <source>
        <dbReference type="EMBL" id="KAG0263998.1"/>
    </source>
</evidence>
<evidence type="ECO:0000256" key="5">
    <source>
        <dbReference type="ARBA" id="ARBA00023136"/>
    </source>
</evidence>
<feature type="transmembrane region" description="Helical" evidence="7">
    <location>
        <begin position="87"/>
        <end position="107"/>
    </location>
</feature>
<evidence type="ECO:0000256" key="7">
    <source>
        <dbReference type="SAM" id="Phobius"/>
    </source>
</evidence>
<comment type="caution">
    <text evidence="9">The sequence shown here is derived from an EMBL/GenBank/DDBJ whole genome shotgun (WGS) entry which is preliminary data.</text>
</comment>
<feature type="domain" description="START" evidence="8">
    <location>
        <begin position="735"/>
        <end position="1015"/>
    </location>
</feature>
<keyword evidence="2" id="KW-0813">Transport</keyword>
<feature type="transmembrane region" description="Helical" evidence="7">
    <location>
        <begin position="421"/>
        <end position="442"/>
    </location>
</feature>
<dbReference type="Proteomes" id="UP000807716">
    <property type="component" value="Unassembled WGS sequence"/>
</dbReference>
<feature type="transmembrane region" description="Helical" evidence="7">
    <location>
        <begin position="119"/>
        <end position="136"/>
    </location>
</feature>
<feature type="transmembrane region" description="Helical" evidence="7">
    <location>
        <begin position="300"/>
        <end position="324"/>
    </location>
</feature>
<keyword evidence="4 7" id="KW-1133">Transmembrane helix</keyword>
<feature type="transmembrane region" description="Helical" evidence="7">
    <location>
        <begin position="261"/>
        <end position="279"/>
    </location>
</feature>
<evidence type="ECO:0000256" key="4">
    <source>
        <dbReference type="ARBA" id="ARBA00022989"/>
    </source>
</evidence>
<keyword evidence="10" id="KW-1185">Reference proteome</keyword>
<sequence length="1036" mass="113113">MDEDEGYYFTGQTPFRKPNESKLRFHARRLVAIQTLARLEYQVEEAESKFNRALGPVELTFVGLGAVIGTGVFVIMGQTANTQAGPAVTICFILGGIVSGIAALSYAEMASMIPIAGSAYTYAYATLGELAAWVIGWNLVLEYLVGAATVSVGWSAYMVAFLKDAFGLQVSHKWTRAPVIWNAESFELSGDYFNAPAFVITLAVTFTIFFGIRRTAMINNILVVFKIAVLLIMIFGMIPFINRANYTPYLPTNTGKSGEFGVSGLLQGASTVFFAYIGFDSVSTTAQEAKDPQVNLPIGILSTLAISATIYIALSAVTMGVANYTALESDSPLVYAVKLTNQLWLVYLTELGAIAATTSVILVLLIAQSRVMYAMSNDGLIPRFFARVHPKYKTPYLSTAISGVICAVCGGLLPIEVLGDISSIGTIFAFFVVNIGVIILRFTRKTVPRRFKVPGGPILLPGIGAASSILLLQGAKKEVIVRLLVWMGAGLLFYFLYGRSHSEVNNPRIVADEPMRVLHENYSLDSIGMQSQLGYTDEHLRRQIERMQTRRSGNRWSRRYSSRMPSVHLDGTSSVAGSDRYDCYEDEENLSLGAARRGSSIVPYSENDATSQNQSVNYGPSLLGATSIAQSGISGGAEITGQERPAEEDDGRGCVRVDSTTASSEQQSTSRRGSGSEVTMVAKDRHSDHEESALTQHGQPQPLSSPHEYQEHRQPQPSRLPHSPHSEHDEFEACIAELTHPKVDDWELFVESHGFKVYRKALPNTSLYEYKALGHYPTIGSRLLADVFTDLEYRKTWDKNMVGFRRLEHDIIHYTTKLPWPLSPREYYYTLTVNEPKENHFVVSSQTIGKVRGSDGTLQNLYQTNNYKSMVTLAPSPPLSKRAVGLAGHSSGGGGGSSVSLPAHLSDSPSSASSPDLTQGTTATTTTTTPEAAAGSAAKPIVFKMPAMTKSVRVEEYRQDVVMIPSEDGKGVYVHFQYFDDPKGHIPSSIVNWATKHGIPGFLRAIEEACLKRERQQASEAGARDRPGTPDSGIEA</sequence>
<gene>
    <name evidence="9" type="primary">ATRC1</name>
    <name evidence="9" type="ORF">DFQ27_001531</name>
</gene>
<feature type="region of interest" description="Disordered" evidence="6">
    <location>
        <begin position="1014"/>
        <end position="1036"/>
    </location>
</feature>
<dbReference type="GO" id="GO:0016020">
    <property type="term" value="C:membrane"/>
    <property type="evidence" value="ECO:0007669"/>
    <property type="project" value="UniProtKB-SubCell"/>
</dbReference>
<dbReference type="Pfam" id="PF13520">
    <property type="entry name" value="AA_permease_2"/>
    <property type="match status" value="1"/>
</dbReference>
<dbReference type="InterPro" id="IPR023393">
    <property type="entry name" value="START-like_dom_sf"/>
</dbReference>
<dbReference type="SUPFAM" id="SSF55961">
    <property type="entry name" value="Bet v1-like"/>
    <property type="match status" value="1"/>
</dbReference>
<feature type="compositionally biased region" description="Basic and acidic residues" evidence="6">
    <location>
        <begin position="682"/>
        <end position="692"/>
    </location>
</feature>
<dbReference type="SMART" id="SM00234">
    <property type="entry name" value="START"/>
    <property type="match status" value="1"/>
</dbReference>
<dbReference type="AlphaFoldDB" id="A0A9P6QE88"/>
<feature type="transmembrane region" description="Helical" evidence="7">
    <location>
        <begin position="479"/>
        <end position="497"/>
    </location>
</feature>
<organism evidence="9 10">
    <name type="scientific">Actinomortierella ambigua</name>
    <dbReference type="NCBI Taxonomy" id="1343610"/>
    <lineage>
        <taxon>Eukaryota</taxon>
        <taxon>Fungi</taxon>
        <taxon>Fungi incertae sedis</taxon>
        <taxon>Mucoromycota</taxon>
        <taxon>Mortierellomycotina</taxon>
        <taxon>Mortierellomycetes</taxon>
        <taxon>Mortierellales</taxon>
        <taxon>Mortierellaceae</taxon>
        <taxon>Actinomortierella</taxon>
    </lineage>
</organism>
<dbReference type="GO" id="GO:0015171">
    <property type="term" value="F:amino acid transmembrane transporter activity"/>
    <property type="evidence" value="ECO:0007669"/>
    <property type="project" value="TreeGrafter"/>
</dbReference>
<comment type="subcellular location">
    <subcellularLocation>
        <location evidence="1">Membrane</location>
        <topology evidence="1">Multi-pass membrane protein</topology>
    </subcellularLocation>
</comment>
<feature type="transmembrane region" description="Helical" evidence="7">
    <location>
        <begin position="221"/>
        <end position="241"/>
    </location>
</feature>
<feature type="region of interest" description="Disordered" evidence="6">
    <location>
        <begin position="636"/>
        <end position="728"/>
    </location>
</feature>
<feature type="transmembrane region" description="Helical" evidence="7">
    <location>
        <begin position="143"/>
        <end position="162"/>
    </location>
</feature>
<keyword evidence="5 7" id="KW-0472">Membrane</keyword>
<protein>
    <submittedName>
        <fullName evidence="9">Cationic amino acid transporter-1</fullName>
    </submittedName>
</protein>
<dbReference type="InterPro" id="IPR002293">
    <property type="entry name" value="AA/rel_permease1"/>
</dbReference>
<reference evidence="9" key="1">
    <citation type="journal article" date="2020" name="Fungal Divers.">
        <title>Resolving the Mortierellaceae phylogeny through synthesis of multi-gene phylogenetics and phylogenomics.</title>
        <authorList>
            <person name="Vandepol N."/>
            <person name="Liber J."/>
            <person name="Desiro A."/>
            <person name="Na H."/>
            <person name="Kennedy M."/>
            <person name="Barry K."/>
            <person name="Grigoriev I.V."/>
            <person name="Miller A.N."/>
            <person name="O'Donnell K."/>
            <person name="Stajich J.E."/>
            <person name="Bonito G."/>
        </authorList>
    </citation>
    <scope>NUCLEOTIDE SEQUENCE</scope>
    <source>
        <strain evidence="9">BC1065</strain>
    </source>
</reference>
<dbReference type="PANTHER" id="PTHR43243:SF4">
    <property type="entry name" value="CATIONIC AMINO ACID TRANSPORTER 4"/>
    <property type="match status" value="1"/>
</dbReference>
<feature type="compositionally biased region" description="Low complexity" evidence="6">
    <location>
        <begin position="659"/>
        <end position="670"/>
    </location>
</feature>
<dbReference type="GO" id="GO:0008289">
    <property type="term" value="F:lipid binding"/>
    <property type="evidence" value="ECO:0007669"/>
    <property type="project" value="InterPro"/>
</dbReference>
<accession>A0A9P6QE88</accession>
<evidence type="ECO:0000256" key="3">
    <source>
        <dbReference type="ARBA" id="ARBA00022692"/>
    </source>
</evidence>
<evidence type="ECO:0000259" key="8">
    <source>
        <dbReference type="PROSITE" id="PS50848"/>
    </source>
</evidence>
<feature type="compositionally biased region" description="Polar residues" evidence="6">
    <location>
        <begin position="693"/>
        <end position="704"/>
    </location>
</feature>
<feature type="compositionally biased region" description="Low complexity" evidence="6">
    <location>
        <begin position="898"/>
        <end position="934"/>
    </location>
</feature>
<dbReference type="PROSITE" id="PS50848">
    <property type="entry name" value="START"/>
    <property type="match status" value="1"/>
</dbReference>
<evidence type="ECO:0000313" key="10">
    <source>
        <dbReference type="Proteomes" id="UP000807716"/>
    </source>
</evidence>
<feature type="transmembrane region" description="Helical" evidence="7">
    <location>
        <begin position="396"/>
        <end position="415"/>
    </location>
</feature>